<dbReference type="Proteomes" id="UP000288716">
    <property type="component" value="Unassembled WGS sequence"/>
</dbReference>
<reference evidence="3 4" key="1">
    <citation type="journal article" date="2018" name="Gigascience">
        <title>Genomes of trombidid mites reveal novel predicted allergens and laterally-transferred genes associated with secondary metabolism.</title>
        <authorList>
            <person name="Dong X."/>
            <person name="Chaisiri K."/>
            <person name="Xia D."/>
            <person name="Armstrong S.D."/>
            <person name="Fang Y."/>
            <person name="Donnelly M.J."/>
            <person name="Kadowaki T."/>
            <person name="McGarry J.W."/>
            <person name="Darby A.C."/>
            <person name="Makepeace B.L."/>
        </authorList>
    </citation>
    <scope>NUCLEOTIDE SEQUENCE [LARGE SCALE GENOMIC DNA]</scope>
    <source>
        <strain evidence="3">UoL-UT</strain>
    </source>
</reference>
<feature type="coiled-coil region" evidence="1">
    <location>
        <begin position="276"/>
        <end position="310"/>
    </location>
</feature>
<dbReference type="InterPro" id="IPR050111">
    <property type="entry name" value="C-type_lectin/snaclec_domain"/>
</dbReference>
<proteinExistence type="predicted"/>
<dbReference type="InterPro" id="IPR001304">
    <property type="entry name" value="C-type_lectin-like"/>
</dbReference>
<dbReference type="PROSITE" id="PS50041">
    <property type="entry name" value="C_TYPE_LECTIN_2"/>
    <property type="match status" value="2"/>
</dbReference>
<dbReference type="AlphaFoldDB" id="A0A443S511"/>
<dbReference type="Pfam" id="PF00059">
    <property type="entry name" value="Lectin_C"/>
    <property type="match status" value="2"/>
</dbReference>
<dbReference type="SMART" id="SM00034">
    <property type="entry name" value="CLECT"/>
    <property type="match status" value="2"/>
</dbReference>
<evidence type="ECO:0000256" key="1">
    <source>
        <dbReference type="SAM" id="Coils"/>
    </source>
</evidence>
<dbReference type="VEuPathDB" id="VectorBase:LDEU009423"/>
<feature type="domain" description="C-type lectin" evidence="2">
    <location>
        <begin position="138"/>
        <end position="250"/>
    </location>
</feature>
<name>A0A443S511_9ACAR</name>
<keyword evidence="4" id="KW-1185">Reference proteome</keyword>
<dbReference type="InterPro" id="IPR016187">
    <property type="entry name" value="CTDL_fold"/>
</dbReference>
<sequence>MQNLATFKVSKSEECPENWFRFRNKCLKISENKTSDPDSEYCKRFNASLISIHSEDENMFISGIVSKDEKYYLGASSVQNTTQFHWIDGSELNYTKWRVGNPTLMLGDINIETEDGNHSEQSENISKDNYCELNWYRVAEKCVFRNDSSATKVENEINCQRLGATLVSVNSERENKLLSQLTNSVRIYWLGAERLEKGSNVYKWSDGSFVSQTFWKFSELTQTSSAKCVAFINGTWLESKCDTHNSQLCQKSVLPFIINDALPKQDKEMLLLNDKVNALESKVEIMSQSINEMQASLKVLAEENAKINEKLVNFTRLTVKSAKILEELSSKMDSLTQTPNKQTNETVA</sequence>
<dbReference type="EMBL" id="NCKV01008315">
    <property type="protein sequence ID" value="RWS22617.1"/>
    <property type="molecule type" value="Genomic_DNA"/>
</dbReference>
<keyword evidence="1" id="KW-0175">Coiled coil</keyword>
<evidence type="ECO:0000313" key="3">
    <source>
        <dbReference type="EMBL" id="RWS22617.1"/>
    </source>
</evidence>
<dbReference type="PANTHER" id="PTHR22803">
    <property type="entry name" value="MANNOSE, PHOSPHOLIPASE, LECTIN RECEPTOR RELATED"/>
    <property type="match status" value="1"/>
</dbReference>
<comment type="caution">
    <text evidence="3">The sequence shown here is derived from an EMBL/GenBank/DDBJ whole genome shotgun (WGS) entry which is preliminary data.</text>
</comment>
<evidence type="ECO:0000259" key="2">
    <source>
        <dbReference type="PROSITE" id="PS50041"/>
    </source>
</evidence>
<gene>
    <name evidence="3" type="ORF">B4U80_14013</name>
</gene>
<organism evidence="3 4">
    <name type="scientific">Leptotrombidium deliense</name>
    <dbReference type="NCBI Taxonomy" id="299467"/>
    <lineage>
        <taxon>Eukaryota</taxon>
        <taxon>Metazoa</taxon>
        <taxon>Ecdysozoa</taxon>
        <taxon>Arthropoda</taxon>
        <taxon>Chelicerata</taxon>
        <taxon>Arachnida</taxon>
        <taxon>Acari</taxon>
        <taxon>Acariformes</taxon>
        <taxon>Trombidiformes</taxon>
        <taxon>Prostigmata</taxon>
        <taxon>Anystina</taxon>
        <taxon>Parasitengona</taxon>
        <taxon>Trombiculoidea</taxon>
        <taxon>Trombiculidae</taxon>
        <taxon>Leptotrombidium</taxon>
    </lineage>
</organism>
<feature type="domain" description="C-type lectin" evidence="2">
    <location>
        <begin position="22"/>
        <end position="102"/>
    </location>
</feature>
<dbReference type="OrthoDB" id="6409202at2759"/>
<dbReference type="InterPro" id="IPR016186">
    <property type="entry name" value="C-type_lectin-like/link_sf"/>
</dbReference>
<accession>A0A443S511</accession>
<dbReference type="SUPFAM" id="SSF56436">
    <property type="entry name" value="C-type lectin-like"/>
    <property type="match status" value="2"/>
</dbReference>
<dbReference type="STRING" id="299467.A0A443S511"/>
<evidence type="ECO:0000313" key="4">
    <source>
        <dbReference type="Proteomes" id="UP000288716"/>
    </source>
</evidence>
<dbReference type="CDD" id="cd00037">
    <property type="entry name" value="CLECT"/>
    <property type="match status" value="1"/>
</dbReference>
<keyword evidence="3" id="KW-0675">Receptor</keyword>
<dbReference type="Gene3D" id="3.10.100.10">
    <property type="entry name" value="Mannose-Binding Protein A, subunit A"/>
    <property type="match status" value="2"/>
</dbReference>
<protein>
    <submittedName>
        <fullName evidence="3">C-type mannose receptor 2-like protein</fullName>
    </submittedName>
</protein>